<keyword evidence="6" id="KW-0175">Coiled coil</keyword>
<dbReference type="PROSITE" id="PS50871">
    <property type="entry name" value="C1Q"/>
    <property type="match status" value="1"/>
</dbReference>
<keyword evidence="5" id="KW-0325">Glycoprotein</keyword>
<dbReference type="Pfam" id="PF02181">
    <property type="entry name" value="FH2"/>
    <property type="match status" value="1"/>
</dbReference>
<dbReference type="InterPro" id="IPR051425">
    <property type="entry name" value="Formin_Homology"/>
</dbReference>
<keyword evidence="2" id="KW-0964">Secreted</keyword>
<evidence type="ECO:0000256" key="6">
    <source>
        <dbReference type="SAM" id="Coils"/>
    </source>
</evidence>
<dbReference type="InterPro" id="IPR042201">
    <property type="entry name" value="FH2_Formin_sf"/>
</dbReference>
<feature type="domain" description="C1q" evidence="8">
    <location>
        <begin position="815"/>
        <end position="950"/>
    </location>
</feature>
<dbReference type="Gene3D" id="2.60.120.40">
    <property type="match status" value="1"/>
</dbReference>
<evidence type="ECO:0000313" key="10">
    <source>
        <dbReference type="EMBL" id="KAA0706620.1"/>
    </source>
</evidence>
<evidence type="ECO:0000259" key="9">
    <source>
        <dbReference type="PROSITE" id="PS51444"/>
    </source>
</evidence>
<dbReference type="PRINTS" id="PR00007">
    <property type="entry name" value="COMPLEMNTC1Q"/>
</dbReference>
<evidence type="ECO:0000259" key="8">
    <source>
        <dbReference type="PROSITE" id="PS50871"/>
    </source>
</evidence>
<keyword evidence="3" id="KW-0732">Signal</keyword>
<comment type="subcellular location">
    <subcellularLocation>
        <location evidence="1">Secreted</location>
    </subcellularLocation>
</comment>
<dbReference type="GO" id="GO:0005576">
    <property type="term" value="C:extracellular region"/>
    <property type="evidence" value="ECO:0007669"/>
    <property type="project" value="UniProtKB-SubCell"/>
</dbReference>
<organism evidence="10 11">
    <name type="scientific">Triplophysa tibetana</name>
    <dbReference type="NCBI Taxonomy" id="1572043"/>
    <lineage>
        <taxon>Eukaryota</taxon>
        <taxon>Metazoa</taxon>
        <taxon>Chordata</taxon>
        <taxon>Craniata</taxon>
        <taxon>Vertebrata</taxon>
        <taxon>Euteleostomi</taxon>
        <taxon>Actinopterygii</taxon>
        <taxon>Neopterygii</taxon>
        <taxon>Teleostei</taxon>
        <taxon>Ostariophysi</taxon>
        <taxon>Cypriniformes</taxon>
        <taxon>Nemacheilidae</taxon>
        <taxon>Triplophysa</taxon>
    </lineage>
</organism>
<evidence type="ECO:0000313" key="11">
    <source>
        <dbReference type="Proteomes" id="UP000324632"/>
    </source>
</evidence>
<feature type="compositionally biased region" description="Pro residues" evidence="7">
    <location>
        <begin position="338"/>
        <end position="347"/>
    </location>
</feature>
<dbReference type="InterPro" id="IPR015425">
    <property type="entry name" value="FH2_Formin"/>
</dbReference>
<dbReference type="SMART" id="SM00498">
    <property type="entry name" value="FH2"/>
    <property type="match status" value="1"/>
</dbReference>
<proteinExistence type="predicted"/>
<dbReference type="PANTHER" id="PTHR45725">
    <property type="entry name" value="FORMIN HOMOLOGY 2 FAMILY MEMBER"/>
    <property type="match status" value="1"/>
</dbReference>
<evidence type="ECO:0000256" key="4">
    <source>
        <dbReference type="ARBA" id="ARBA00023157"/>
    </source>
</evidence>
<dbReference type="AlphaFoldDB" id="A0A5A9NA22"/>
<dbReference type="Gene3D" id="1.20.58.2220">
    <property type="entry name" value="Formin, FH2 domain"/>
    <property type="match status" value="1"/>
</dbReference>
<keyword evidence="4" id="KW-1015">Disulfide bond</keyword>
<dbReference type="InterPro" id="IPR001073">
    <property type="entry name" value="C1q_dom"/>
</dbReference>
<comment type="caution">
    <text evidence="10">The sequence shown here is derived from an EMBL/GenBank/DDBJ whole genome shotgun (WGS) entry which is preliminary data.</text>
</comment>
<dbReference type="FunFam" id="2.60.120.40:FF:000002">
    <property type="entry name" value="Cerebellin 4"/>
    <property type="match status" value="1"/>
</dbReference>
<protein>
    <submittedName>
        <fullName evidence="10">Cerebellin-4 Cerebellin-like glycoprotein 1</fullName>
    </submittedName>
</protein>
<gene>
    <name evidence="10" type="ORF">E1301_Tti014054</name>
</gene>
<accession>A0A5A9NA22</accession>
<feature type="domain" description="FH2" evidence="9">
    <location>
        <begin position="440"/>
        <end position="839"/>
    </location>
</feature>
<feature type="compositionally biased region" description="Low complexity" evidence="7">
    <location>
        <begin position="348"/>
        <end position="368"/>
    </location>
</feature>
<name>A0A5A9NA22_9TELE</name>
<dbReference type="EMBL" id="SOYY01000020">
    <property type="protein sequence ID" value="KAA0706620.1"/>
    <property type="molecule type" value="Genomic_DNA"/>
</dbReference>
<dbReference type="SUPFAM" id="SSF49842">
    <property type="entry name" value="TNF-like"/>
    <property type="match status" value="1"/>
</dbReference>
<dbReference type="SUPFAM" id="SSF101447">
    <property type="entry name" value="Formin homology 2 domain (FH2 domain)"/>
    <property type="match status" value="1"/>
</dbReference>
<reference evidence="10 11" key="1">
    <citation type="journal article" date="2019" name="Mol. Ecol. Resour.">
        <title>Chromosome-level genome assembly of Triplophysa tibetana, a fish adapted to the harsh high-altitude environment of the Tibetan Plateau.</title>
        <authorList>
            <person name="Yang X."/>
            <person name="Liu H."/>
            <person name="Ma Z."/>
            <person name="Zou Y."/>
            <person name="Zou M."/>
            <person name="Mao Y."/>
            <person name="Li X."/>
            <person name="Wang H."/>
            <person name="Chen T."/>
            <person name="Wang W."/>
            <person name="Yang R."/>
        </authorList>
    </citation>
    <scope>NUCLEOTIDE SEQUENCE [LARGE SCALE GENOMIC DNA]</scope>
    <source>
        <strain evidence="10">TTIB1903HZAU</strain>
        <tissue evidence="10">Muscle</tissue>
    </source>
</reference>
<evidence type="ECO:0000256" key="3">
    <source>
        <dbReference type="ARBA" id="ARBA00022729"/>
    </source>
</evidence>
<feature type="coiled-coil region" evidence="6">
    <location>
        <begin position="747"/>
        <end position="774"/>
    </location>
</feature>
<dbReference type="SMART" id="SM00110">
    <property type="entry name" value="C1Q"/>
    <property type="match status" value="1"/>
</dbReference>
<feature type="region of interest" description="Disordered" evidence="7">
    <location>
        <begin position="334"/>
        <end position="368"/>
    </location>
</feature>
<evidence type="ECO:0000256" key="5">
    <source>
        <dbReference type="ARBA" id="ARBA00023180"/>
    </source>
</evidence>
<dbReference type="PANTHER" id="PTHR45725:SF10">
    <property type="entry name" value="FH2 DOMAIN-CONTAINING PROTEIN"/>
    <property type="match status" value="1"/>
</dbReference>
<dbReference type="InterPro" id="IPR008983">
    <property type="entry name" value="Tumour_necrosis_fac-like_dom"/>
</dbReference>
<dbReference type="Pfam" id="PF00386">
    <property type="entry name" value="C1q"/>
    <property type="match status" value="1"/>
</dbReference>
<evidence type="ECO:0000256" key="7">
    <source>
        <dbReference type="SAM" id="MobiDB-lite"/>
    </source>
</evidence>
<evidence type="ECO:0000256" key="2">
    <source>
        <dbReference type="ARBA" id="ARBA00022525"/>
    </source>
</evidence>
<dbReference type="PROSITE" id="PS51444">
    <property type="entry name" value="FH2"/>
    <property type="match status" value="1"/>
</dbReference>
<evidence type="ECO:0000256" key="1">
    <source>
        <dbReference type="ARBA" id="ARBA00004613"/>
    </source>
</evidence>
<sequence length="950" mass="107705">MDQNPLEVPQLSNEKQLSLMSLVKSGKLSIDQALVQAKRDTMRNNRSQEYEPSQYNFSVRKFNRYIWQKRVLQLDFTKNILCSIEKGIVKRQLLFYDVKNCHDAAGTKFSISFKGRLDYELEAASSEDKHRIMQLVNQIIYNNIYSLPVDTSLDVETPNGPPEQLKVEHLLLHRGGLASFKWKKYEAHLQRGLLTLMPVAVDAEASVSSSESVCHSSDIYASVNNHRCDGGDGTAVVIHLSDGNVRVETSGAPDTFTVLNARNDFLFRIPKTDHMTSEYVQNQRDAWVKAIKQICIDWKRKSHCEPLYEDTETQRNQNGIKETNIQQEYEILNNHVPTNPPPVPATPRPRLARSSPPRPVAVPTAAEPEPNNIQRSLLNTFIISEPELKPRLTAQIQNISTAEEKPSPALSFPLASAMLVPGPVGNQGVPPAPLPPPMPKKTAKQLKNKMRAFHWDLVAQDKIEKSTWARKNPKNIEIDTSRLYELFCLKDQDTVGKSETNINIQIMLNAKIAHNFNIFLKSFPVPPEELKDKLLIINEDDGGLSDEHIASLRRYVPTTDDIEMYKSYKGDVNELHVVDRYMLEMCYIPNLSSRLDLLLMLRELPICMEDLTPLIIQKIRMCQQLVSCESFVSVLEYLLTLGNYINHNAGKEKAKGFRLSTLTKVSQLRGNNRKFTLLHALVEQIMLREPSLATFFLELAEFETVSGASVKGLTAEVDVVKNEFQKVMQYRKAHKRKNAVNQQSKFFKDLKMAIERYETDLSLLTKRCEEMTKLYTDILNDTEPIVLEGKCLVVCDSNPADWKSSSSPLGISVRAANSKVAFSAVRSNNHEPSEMSNKTRIIYFDQVLVNIGSYFTLESVFLCPRKGIYSFNFHVIKVYQSQTIQVNLMLNGKPVISAFAGDKDVTREAATNGVLLHLNKEDKVYLKLEKGNLVGGWQYSTFSGFLIFPL</sequence>
<keyword evidence="11" id="KW-1185">Reference proteome</keyword>
<dbReference type="Proteomes" id="UP000324632">
    <property type="component" value="Chromosome 20"/>
</dbReference>